<reference evidence="2" key="2">
    <citation type="submission" date="2023-04" db="EMBL/GenBank/DDBJ databases">
        <authorList>
            <person name="Bruccoleri R.E."/>
            <person name="Oakeley E.J."/>
            <person name="Faust A.-M."/>
            <person name="Dessus-Babus S."/>
            <person name="Altorfer M."/>
            <person name="Burckhardt D."/>
            <person name="Oertli M."/>
            <person name="Naumann U."/>
            <person name="Petersen F."/>
            <person name="Wong J."/>
        </authorList>
    </citation>
    <scope>NUCLEOTIDE SEQUENCE</scope>
    <source>
        <strain evidence="2">GSM-AAB239-AS_SAM_17_03QT</strain>
        <tissue evidence="2">Leaf</tissue>
    </source>
</reference>
<dbReference type="Proteomes" id="UP001140949">
    <property type="component" value="Unassembled WGS sequence"/>
</dbReference>
<feature type="compositionally biased region" description="Low complexity" evidence="1">
    <location>
        <begin position="368"/>
        <end position="385"/>
    </location>
</feature>
<reference evidence="2" key="1">
    <citation type="journal article" date="2023" name="GigaByte">
        <title>Genome assembly of the bearded iris, Iris pallida Lam.</title>
        <authorList>
            <person name="Bruccoleri R.E."/>
            <person name="Oakeley E.J."/>
            <person name="Faust A.M.E."/>
            <person name="Altorfer M."/>
            <person name="Dessus-Babus S."/>
            <person name="Burckhardt D."/>
            <person name="Oertli M."/>
            <person name="Naumann U."/>
            <person name="Petersen F."/>
            <person name="Wong J."/>
        </authorList>
    </citation>
    <scope>NUCLEOTIDE SEQUENCE</scope>
    <source>
        <strain evidence="2">GSM-AAB239-AS_SAM_17_03QT</strain>
    </source>
</reference>
<feature type="region of interest" description="Disordered" evidence="1">
    <location>
        <begin position="276"/>
        <end position="429"/>
    </location>
</feature>
<feature type="region of interest" description="Disordered" evidence="1">
    <location>
        <begin position="446"/>
        <end position="473"/>
    </location>
</feature>
<name>A0AAX6EFC9_IRIPA</name>
<proteinExistence type="predicted"/>
<evidence type="ECO:0000256" key="1">
    <source>
        <dbReference type="SAM" id="MobiDB-lite"/>
    </source>
</evidence>
<keyword evidence="2" id="KW-0808">Transferase</keyword>
<dbReference type="InterPro" id="IPR045882">
    <property type="entry name" value="GPT1/2"/>
</dbReference>
<organism evidence="2 3">
    <name type="scientific">Iris pallida</name>
    <name type="common">Sweet iris</name>
    <dbReference type="NCBI Taxonomy" id="29817"/>
    <lineage>
        <taxon>Eukaryota</taxon>
        <taxon>Viridiplantae</taxon>
        <taxon>Streptophyta</taxon>
        <taxon>Embryophyta</taxon>
        <taxon>Tracheophyta</taxon>
        <taxon>Spermatophyta</taxon>
        <taxon>Magnoliopsida</taxon>
        <taxon>Liliopsida</taxon>
        <taxon>Asparagales</taxon>
        <taxon>Iridaceae</taxon>
        <taxon>Iridoideae</taxon>
        <taxon>Irideae</taxon>
        <taxon>Iris</taxon>
    </lineage>
</organism>
<comment type="caution">
    <text evidence="2">The sequence shown here is derived from an EMBL/GenBank/DDBJ whole genome shotgun (WGS) entry which is preliminary data.</text>
</comment>
<dbReference type="EMBL" id="JANAVB010036820">
    <property type="protein sequence ID" value="KAJ6802867.1"/>
    <property type="molecule type" value="Genomic_DNA"/>
</dbReference>
<feature type="compositionally biased region" description="Polar residues" evidence="1">
    <location>
        <begin position="515"/>
        <end position="537"/>
    </location>
</feature>
<feature type="compositionally biased region" description="Polar residues" evidence="1">
    <location>
        <begin position="460"/>
        <end position="473"/>
    </location>
</feature>
<dbReference type="GO" id="GO:0016301">
    <property type="term" value="F:kinase activity"/>
    <property type="evidence" value="ECO:0007669"/>
    <property type="project" value="UniProtKB-KW"/>
</dbReference>
<feature type="region of interest" description="Disordered" evidence="1">
    <location>
        <begin position="109"/>
        <end position="131"/>
    </location>
</feature>
<evidence type="ECO:0000313" key="3">
    <source>
        <dbReference type="Proteomes" id="UP001140949"/>
    </source>
</evidence>
<feature type="compositionally biased region" description="Low complexity" evidence="1">
    <location>
        <begin position="321"/>
        <end position="333"/>
    </location>
</feature>
<protein>
    <submittedName>
        <fullName evidence="2">Serine/threonine-protein kinase dyrk2 isoform X1</fullName>
    </submittedName>
</protein>
<dbReference type="PANTHER" id="PTHR33737">
    <property type="entry name" value="OS05G0121800 PROTEIN"/>
    <property type="match status" value="1"/>
</dbReference>
<dbReference type="PANTHER" id="PTHR33737:SF2">
    <property type="entry name" value="OS12G0102700 PROTEIN"/>
    <property type="match status" value="1"/>
</dbReference>
<accession>A0AAX6EFC9</accession>
<feature type="region of interest" description="Disordered" evidence="1">
    <location>
        <begin position="515"/>
        <end position="548"/>
    </location>
</feature>
<dbReference type="GO" id="GO:0008017">
    <property type="term" value="F:microtubule binding"/>
    <property type="evidence" value="ECO:0007669"/>
    <property type="project" value="InterPro"/>
</dbReference>
<feature type="compositionally biased region" description="Polar residues" evidence="1">
    <location>
        <begin position="304"/>
        <end position="314"/>
    </location>
</feature>
<gene>
    <name evidence="2" type="ORF">M6B38_190080</name>
</gene>
<feature type="compositionally biased region" description="Low complexity" evidence="1">
    <location>
        <begin position="404"/>
        <end position="414"/>
    </location>
</feature>
<feature type="compositionally biased region" description="Polar residues" evidence="1">
    <location>
        <begin position="334"/>
        <end position="361"/>
    </location>
</feature>
<sequence>MPVMACGWSSSPAKTGVMPCGWSCSKKSLFQISASPLPKLFPNPLTPKNSQFSNLEFPMESVSLIDVSSEDDFLIATNDNPSDPRPSGNHELRKVSFFLESIKNLEGENPVKMSKQLEQSPELSESPELKRARSGKINLRKSLAWDSAFFTSEGVLDTEELAIVNSTFRRAEGCKLPEIQEDLRKSSESTSTLDSENYALDNLEVDLFDNLRASIQMSIGKRDKASSSVTDAAHLGSVKKVDLPHKMKPTVNMKRDVVSKQQLHYTSKEAITGVKAAAKGSAQSNSLSRPPRVEPKPMSMVPSFKSSSGSIQLKDNTRKASSGGVIRRSVVVSDKTNGNSSSVTARTNSSVKPAPGSQSGTVVFLKTSSSYSSPVSSSSDSAGKSPLEPSRKRSALRNSDHSLSGSTTKTPSRTPKSRHGPSNAIHPPICANSTFRFSSKISPHSSIDSVLSESSSSASNTIKPSNSVESLGASSTCSSRSLAVASDVDFSHASYSDMHLFTIGQSCVRKETSGSLSQNQNIARASNGTRASNNVGSRCSKPSGLRMPSPKIGYFDAEKTIVHSSNKLSQTSLRSSLVKSTTETSNIIAGPNKLKSTKIPSVRPAAQPVAMNFANSTKESPPNQQNHLTRPASPISICQHSESAQLHWDLPSHTSKDNHNVVFTSAEVAEMVHPASAATIQTDGQGRMENIHLVSNTSEKENLSPVSETNGATQELTSEGKNISMVEIMGKKICSLSLSETSNIVYGD</sequence>
<keyword evidence="3" id="KW-1185">Reference proteome</keyword>
<keyword evidence="2" id="KW-0418">Kinase</keyword>
<evidence type="ECO:0000313" key="2">
    <source>
        <dbReference type="EMBL" id="KAJ6802867.1"/>
    </source>
</evidence>
<feature type="compositionally biased region" description="Low complexity" evidence="1">
    <location>
        <begin position="114"/>
        <end position="126"/>
    </location>
</feature>
<feature type="compositionally biased region" description="Low complexity" evidence="1">
    <location>
        <begin position="446"/>
        <end position="459"/>
    </location>
</feature>
<dbReference type="AlphaFoldDB" id="A0AAX6EFC9"/>